<feature type="transmembrane region" description="Helical" evidence="1">
    <location>
        <begin position="48"/>
        <end position="70"/>
    </location>
</feature>
<dbReference type="Pfam" id="PF10067">
    <property type="entry name" value="DUF2306"/>
    <property type="match status" value="1"/>
</dbReference>
<dbReference type="EMBL" id="JAFKCW010000001">
    <property type="protein sequence ID" value="MBN7800355.1"/>
    <property type="molecule type" value="Genomic_DNA"/>
</dbReference>
<keyword evidence="1" id="KW-0472">Membrane</keyword>
<name>A0ABS3BPV2_9BACT</name>
<keyword evidence="1" id="KW-0812">Transmembrane</keyword>
<dbReference type="RefSeq" id="WP_206568305.1">
    <property type="nucleotide sequence ID" value="NZ_JAFKCW010000001.1"/>
</dbReference>
<evidence type="ECO:0000256" key="1">
    <source>
        <dbReference type="SAM" id="Phobius"/>
    </source>
</evidence>
<feature type="transmembrane region" description="Helical" evidence="1">
    <location>
        <begin position="178"/>
        <end position="200"/>
    </location>
</feature>
<comment type="caution">
    <text evidence="2">The sequence shown here is derived from an EMBL/GenBank/DDBJ whole genome shotgun (WGS) entry which is preliminary data.</text>
</comment>
<protein>
    <submittedName>
        <fullName evidence="2">DUF2306 domain-containing protein</fullName>
    </submittedName>
</protein>
<evidence type="ECO:0000313" key="2">
    <source>
        <dbReference type="EMBL" id="MBN7800355.1"/>
    </source>
</evidence>
<dbReference type="Proteomes" id="UP000664698">
    <property type="component" value="Unassembled WGS sequence"/>
</dbReference>
<gene>
    <name evidence="2" type="ORF">J0A67_05750</name>
</gene>
<evidence type="ECO:0000313" key="3">
    <source>
        <dbReference type="Proteomes" id="UP000664698"/>
    </source>
</evidence>
<keyword evidence="3" id="KW-1185">Reference proteome</keyword>
<feature type="transmembrane region" description="Helical" evidence="1">
    <location>
        <begin position="9"/>
        <end position="28"/>
    </location>
</feature>
<dbReference type="InterPro" id="IPR018750">
    <property type="entry name" value="DUF2306_membrane"/>
</dbReference>
<reference evidence="2 3" key="1">
    <citation type="submission" date="2021-03" db="EMBL/GenBank/DDBJ databases">
        <title>novel species isolated from a fishpond in China.</title>
        <authorList>
            <person name="Lu H."/>
            <person name="Cai Z."/>
        </authorList>
    </citation>
    <scope>NUCLEOTIDE SEQUENCE [LARGE SCALE GENOMIC DNA]</scope>
    <source>
        <strain evidence="2 3">JCM 31546</strain>
    </source>
</reference>
<accession>A0ABS3BPV2</accession>
<feature type="transmembrane region" description="Helical" evidence="1">
    <location>
        <begin position="116"/>
        <end position="136"/>
    </location>
</feature>
<proteinExistence type="predicted"/>
<sequence length="214" mass="24258">MSAATKKIAWWIFAISAIFIGIYPAIYFRADRVIGLLQSKPEALLLDPIWNIAFYMHILCGGVALLIGWVQFDKGLRDRRRKLHKRIGMAYVTAVFFSSLAGIYLGLFATGGMATLLGFVSLGVIWFCTTMMGWLTAKRHDYGAHEDWMIFSYAAAFAAVTLRIWLPILIALHGGEFLPAYQIVAWLCWVPNILVAFWLVNRRRKLDPARIKTV</sequence>
<feature type="transmembrane region" description="Helical" evidence="1">
    <location>
        <begin position="148"/>
        <end position="172"/>
    </location>
</feature>
<feature type="transmembrane region" description="Helical" evidence="1">
    <location>
        <begin position="90"/>
        <end position="110"/>
    </location>
</feature>
<organism evidence="2 3">
    <name type="scientific">Algoriphagus aestuariicola</name>
    <dbReference type="NCBI Taxonomy" id="1852016"/>
    <lineage>
        <taxon>Bacteria</taxon>
        <taxon>Pseudomonadati</taxon>
        <taxon>Bacteroidota</taxon>
        <taxon>Cytophagia</taxon>
        <taxon>Cytophagales</taxon>
        <taxon>Cyclobacteriaceae</taxon>
        <taxon>Algoriphagus</taxon>
    </lineage>
</organism>
<keyword evidence="1" id="KW-1133">Transmembrane helix</keyword>